<accession>A0ABQ2VV82</accession>
<feature type="region of interest" description="Disordered" evidence="1">
    <location>
        <begin position="1"/>
        <end position="26"/>
    </location>
</feature>
<evidence type="ECO:0000256" key="1">
    <source>
        <dbReference type="SAM" id="MobiDB-lite"/>
    </source>
</evidence>
<protein>
    <recommendedName>
        <fullName evidence="4">Lipoprotein</fullName>
    </recommendedName>
</protein>
<name>A0ABQ2VV82_9ACTN</name>
<keyword evidence="3" id="KW-1185">Reference proteome</keyword>
<reference evidence="3" key="1">
    <citation type="journal article" date="2019" name="Int. J. Syst. Evol. Microbiol.">
        <title>The Global Catalogue of Microorganisms (GCM) 10K type strain sequencing project: providing services to taxonomists for standard genome sequencing and annotation.</title>
        <authorList>
            <consortium name="The Broad Institute Genomics Platform"/>
            <consortium name="The Broad Institute Genome Sequencing Center for Infectious Disease"/>
            <person name="Wu L."/>
            <person name="Ma J."/>
        </authorList>
    </citation>
    <scope>NUCLEOTIDE SEQUENCE [LARGE SCALE GENOMIC DNA]</scope>
    <source>
        <strain evidence="3">JCM 4376</strain>
    </source>
</reference>
<feature type="compositionally biased region" description="Gly residues" evidence="1">
    <location>
        <begin position="1"/>
        <end position="10"/>
    </location>
</feature>
<feature type="region of interest" description="Disordered" evidence="1">
    <location>
        <begin position="219"/>
        <end position="241"/>
    </location>
</feature>
<dbReference type="SUPFAM" id="SSF89392">
    <property type="entry name" value="Prokaryotic lipoproteins and lipoprotein localization factors"/>
    <property type="match status" value="1"/>
</dbReference>
<evidence type="ECO:0000313" key="2">
    <source>
        <dbReference type="EMBL" id="GGV77198.1"/>
    </source>
</evidence>
<evidence type="ECO:0008006" key="4">
    <source>
        <dbReference type="Google" id="ProtNLM"/>
    </source>
</evidence>
<comment type="caution">
    <text evidence="2">The sequence shown here is derived from an EMBL/GenBank/DDBJ whole genome shotgun (WGS) entry which is preliminary data.</text>
</comment>
<evidence type="ECO:0000313" key="3">
    <source>
        <dbReference type="Proteomes" id="UP000660675"/>
    </source>
</evidence>
<proteinExistence type="predicted"/>
<organism evidence="2 3">
    <name type="scientific">Streptomyces gelaticus</name>
    <dbReference type="NCBI Taxonomy" id="285446"/>
    <lineage>
        <taxon>Bacteria</taxon>
        <taxon>Bacillati</taxon>
        <taxon>Actinomycetota</taxon>
        <taxon>Actinomycetes</taxon>
        <taxon>Kitasatosporales</taxon>
        <taxon>Streptomycetaceae</taxon>
        <taxon>Streptomyces</taxon>
    </lineage>
</organism>
<gene>
    <name evidence="2" type="ORF">GCM10015535_09930</name>
</gene>
<dbReference type="InterPro" id="IPR029046">
    <property type="entry name" value="LolA/LolB/LppX"/>
</dbReference>
<sequence>MAGCDGSGGEAGEKGPSAPAPVSDARRMSESLTLLKGYRSLGLKGEFRGAVPTAVDLHADRHGNCIGTYVELGTTNEVVVIGDRGWVRYDDKKLENMRSFAKTYVPDKLAAVEEAVEKARGKYVEYPAREVLQYPGLILCDPDRAFAKVPRSVSNAGEKGNPRTKGGERTVQLTHGSGGDEVSVHVPERGGSVPRGIDFTLGDAPVLLELGDYDEPVRVKPPSRADTVSAEEVKGLDAIVE</sequence>
<dbReference type="EMBL" id="BMTF01000003">
    <property type="protein sequence ID" value="GGV77198.1"/>
    <property type="molecule type" value="Genomic_DNA"/>
</dbReference>
<dbReference type="Proteomes" id="UP000660675">
    <property type="component" value="Unassembled WGS sequence"/>
</dbReference>